<keyword evidence="1" id="KW-0067">ATP-binding</keyword>
<evidence type="ECO:0000313" key="2">
    <source>
        <dbReference type="Proteomes" id="UP000029227"/>
    </source>
</evidence>
<dbReference type="STRING" id="754436.JCM19237_653"/>
<gene>
    <name evidence="1" type="ORF">JCM19237_653</name>
</gene>
<dbReference type="SUPFAM" id="SSF52540">
    <property type="entry name" value="P-loop containing nucleoside triphosphate hydrolases"/>
    <property type="match status" value="1"/>
</dbReference>
<protein>
    <submittedName>
        <fullName evidence="1">Multidrug resistance ABC transporter ATP-binding and permease protein</fullName>
    </submittedName>
</protein>
<organism evidence="1 2">
    <name type="scientific">Photobacterium aphoticum</name>
    <dbReference type="NCBI Taxonomy" id="754436"/>
    <lineage>
        <taxon>Bacteria</taxon>
        <taxon>Pseudomonadati</taxon>
        <taxon>Pseudomonadota</taxon>
        <taxon>Gammaproteobacteria</taxon>
        <taxon>Vibrionales</taxon>
        <taxon>Vibrionaceae</taxon>
        <taxon>Photobacterium</taxon>
    </lineage>
</organism>
<dbReference type="eggNOG" id="COG1132">
    <property type="taxonomic scope" value="Bacteria"/>
</dbReference>
<dbReference type="Gene3D" id="3.40.50.300">
    <property type="entry name" value="P-loop containing nucleotide triphosphate hydrolases"/>
    <property type="match status" value="1"/>
</dbReference>
<keyword evidence="1" id="KW-0547">Nucleotide-binding</keyword>
<comment type="caution">
    <text evidence="1">The sequence shown here is derived from an EMBL/GenBank/DDBJ whole genome shotgun (WGS) entry which is preliminary data.</text>
</comment>
<dbReference type="GO" id="GO:0005524">
    <property type="term" value="F:ATP binding"/>
    <property type="evidence" value="ECO:0007669"/>
    <property type="project" value="UniProtKB-KW"/>
</dbReference>
<dbReference type="PANTHER" id="PTHR43394">
    <property type="entry name" value="ATP-DEPENDENT PERMEASE MDL1, MITOCHONDRIAL"/>
    <property type="match status" value="1"/>
</dbReference>
<proteinExistence type="predicted"/>
<reference evidence="1 2" key="1">
    <citation type="journal article" date="2014" name="Genome Announc.">
        <title>Draft Genome Sequences of Two Vibrionaceae Species, Vibrio ponticus C121 and Photobacterium aphoticum C119, Isolated as Coral Reef Microbiota.</title>
        <authorList>
            <person name="Al-saari N."/>
            <person name="Meirelles P.M."/>
            <person name="Mino S."/>
            <person name="Suda W."/>
            <person name="Oshima K."/>
            <person name="Hattori M."/>
            <person name="Ohkuma M."/>
            <person name="Thompson F.L."/>
            <person name="Gomez-Gil B."/>
            <person name="Sawabe T."/>
            <person name="Sawabe T."/>
        </authorList>
    </citation>
    <scope>NUCLEOTIDE SEQUENCE [LARGE SCALE GENOMIC DNA]</scope>
    <source>
        <strain evidence="1 2">JCM 19237</strain>
    </source>
</reference>
<dbReference type="Proteomes" id="UP000029227">
    <property type="component" value="Unassembled WGS sequence"/>
</dbReference>
<dbReference type="GO" id="GO:0015421">
    <property type="term" value="F:ABC-type oligopeptide transporter activity"/>
    <property type="evidence" value="ECO:0007669"/>
    <property type="project" value="TreeGrafter"/>
</dbReference>
<name>A0A090QTI9_9GAMM</name>
<sequence length="104" mass="11734">MLILDEATANIDSGTEQHIQRALHALRQDMSIVVIAHRLSTIIEADEILVLSHGEVLERGEHRQLLAQQGHYWQMYQLQQAGEHLQQLEAESLTETVSEAPVSD</sequence>
<dbReference type="InterPro" id="IPR027417">
    <property type="entry name" value="P-loop_NTPase"/>
</dbReference>
<dbReference type="EMBL" id="BBMN01000007">
    <property type="protein sequence ID" value="GAL05563.1"/>
    <property type="molecule type" value="Genomic_DNA"/>
</dbReference>
<dbReference type="AlphaFoldDB" id="A0A090QTI9"/>
<evidence type="ECO:0000313" key="1">
    <source>
        <dbReference type="EMBL" id="GAL05563.1"/>
    </source>
</evidence>
<dbReference type="PANTHER" id="PTHR43394:SF1">
    <property type="entry name" value="ATP-BINDING CASSETTE SUB-FAMILY B MEMBER 10, MITOCHONDRIAL"/>
    <property type="match status" value="1"/>
</dbReference>
<dbReference type="InterPro" id="IPR039421">
    <property type="entry name" value="Type_1_exporter"/>
</dbReference>
<accession>A0A090QTI9</accession>